<dbReference type="RefSeq" id="WP_371729993.1">
    <property type="nucleotide sequence ID" value="NZ_JBGOOT010000003.1"/>
</dbReference>
<dbReference type="InterPro" id="IPR036705">
    <property type="entry name" value="Ribosyl_crysJ1_sf"/>
</dbReference>
<evidence type="ECO:0000313" key="1">
    <source>
        <dbReference type="EMBL" id="MEZ8194537.1"/>
    </source>
</evidence>
<proteinExistence type="predicted"/>
<dbReference type="SUPFAM" id="SSF101478">
    <property type="entry name" value="ADP-ribosylglycohydrolase"/>
    <property type="match status" value="1"/>
</dbReference>
<gene>
    <name evidence="1" type="ORF">ACED38_06500</name>
</gene>
<organism evidence="1 2">
    <name type="scientific">Vibrio cortegadensis</name>
    <dbReference type="NCBI Taxonomy" id="1328770"/>
    <lineage>
        <taxon>Bacteria</taxon>
        <taxon>Pseudomonadati</taxon>
        <taxon>Pseudomonadota</taxon>
        <taxon>Gammaproteobacteria</taxon>
        <taxon>Vibrionales</taxon>
        <taxon>Vibrionaceae</taxon>
        <taxon>Vibrio</taxon>
    </lineage>
</organism>
<dbReference type="InterPro" id="IPR050792">
    <property type="entry name" value="ADP-ribosylglycohydrolase"/>
</dbReference>
<comment type="caution">
    <text evidence="1">The sequence shown here is derived from an EMBL/GenBank/DDBJ whole genome shotgun (WGS) entry which is preliminary data.</text>
</comment>
<dbReference type="InterPro" id="IPR005502">
    <property type="entry name" value="Ribosyl_crysJ1"/>
</dbReference>
<evidence type="ECO:0000313" key="2">
    <source>
        <dbReference type="Proteomes" id="UP001569153"/>
    </source>
</evidence>
<dbReference type="Pfam" id="PF03747">
    <property type="entry name" value="ADP_ribosyl_GH"/>
    <property type="match status" value="1"/>
</dbReference>
<dbReference type="EMBL" id="JBGOOT010000003">
    <property type="protein sequence ID" value="MEZ8194537.1"/>
    <property type="molecule type" value="Genomic_DNA"/>
</dbReference>
<keyword evidence="2" id="KW-1185">Reference proteome</keyword>
<accession>A0ABV4M4T1</accession>
<protein>
    <submittedName>
        <fullName evidence="1">ADP-ribosylglycohydrolase family protein</fullName>
    </submittedName>
</protein>
<dbReference type="Gene3D" id="1.10.4080.10">
    <property type="entry name" value="ADP-ribosylation/Crystallin J1"/>
    <property type="match status" value="1"/>
</dbReference>
<dbReference type="PANTHER" id="PTHR16222">
    <property type="entry name" value="ADP-RIBOSYLGLYCOHYDROLASE"/>
    <property type="match status" value="1"/>
</dbReference>
<sequence length="489" mass="54360">MSSHIDFFSRAQGALLGLALGDALGTTLEFQPKDTFEPITDLCGGGPFNLQAGQWTDDTSMALCLADSLLSCQGHNAKDQVERYIRWRDTGYNSPTGRCFDIGNTVSESLRAYEKTHNPESGLTNEYSAGNGSIMRLAPIVIFYSQHKGHTPDQIQSLAVQSSLTTHGEEQCVEACKILAYLLNLIIFNELDKRALIDNVLATFPIDEQRGKGSNKLRRAIEKAADAETTRDEIFGRGYVVDSLQAAVWCFLQTNSFAEGALLAANLGDDADTTAAIYGQIAGAHYGLDALPVEWLEKLAWRETISETAIMLALYDNSPDSNRMYFKFKKPEQVVSLDDENLSEEQQGKNKQRCPTLDLSMPQTYSTLLDHIQEFFRYTFDMPTLSISGTTNIYEDLDRLYYSLVDDSEATNGRLFCDKNGNGGMSDRGLVAYLTLCHELPDTMGIDGKNSEIEGYDLVIDGLDSEWKTVGEFIETFLEVNRCYLAKFS</sequence>
<name>A0ABV4M4T1_9VIBR</name>
<dbReference type="Proteomes" id="UP001569153">
    <property type="component" value="Unassembled WGS sequence"/>
</dbReference>
<reference evidence="1 2" key="1">
    <citation type="submission" date="2024-06" db="EMBL/GenBank/DDBJ databases">
        <authorList>
            <person name="Steensen K."/>
            <person name="Seneca J."/>
            <person name="Bartlau N."/>
            <person name="Yu A.X."/>
            <person name="Polz M.F."/>
        </authorList>
    </citation>
    <scope>NUCLEOTIDE SEQUENCE [LARGE SCALE GENOMIC DNA]</scope>
    <source>
        <strain evidence="1 2">FF146</strain>
    </source>
</reference>
<dbReference type="PANTHER" id="PTHR16222:SF12">
    <property type="entry name" value="ADP-RIBOSYLGLYCOHYDROLASE-RELATED"/>
    <property type="match status" value="1"/>
</dbReference>